<evidence type="ECO:0000256" key="3">
    <source>
        <dbReference type="ARBA" id="ARBA00022605"/>
    </source>
</evidence>
<protein>
    <recommendedName>
        <fullName evidence="8">Indole-3-glycerol phosphate synthase</fullName>
        <shortName evidence="8">IGPS</shortName>
        <ecNumber evidence="8">4.1.1.48</ecNumber>
    </recommendedName>
</protein>
<dbReference type="PROSITE" id="PS00614">
    <property type="entry name" value="IGPS"/>
    <property type="match status" value="1"/>
</dbReference>
<evidence type="ECO:0000313" key="11">
    <source>
        <dbReference type="Proteomes" id="UP000316095"/>
    </source>
</evidence>
<dbReference type="GO" id="GO:0000162">
    <property type="term" value="P:L-tryptophan biosynthetic process"/>
    <property type="evidence" value="ECO:0007669"/>
    <property type="project" value="UniProtKB-UniRule"/>
</dbReference>
<dbReference type="Gene3D" id="3.20.20.70">
    <property type="entry name" value="Aldolase class I"/>
    <property type="match status" value="1"/>
</dbReference>
<proteinExistence type="inferred from homology"/>
<comment type="caution">
    <text evidence="10">The sequence shown here is derived from an EMBL/GenBank/DDBJ whole genome shotgun (WGS) entry which is preliminary data.</text>
</comment>
<dbReference type="AlphaFoldDB" id="A0A5C5XBZ9"/>
<accession>A0A5C5XBZ9</accession>
<evidence type="ECO:0000256" key="4">
    <source>
        <dbReference type="ARBA" id="ARBA00022793"/>
    </source>
</evidence>
<dbReference type="PANTHER" id="PTHR22854:SF2">
    <property type="entry name" value="INDOLE-3-GLYCEROL-PHOSPHATE SYNTHASE"/>
    <property type="match status" value="1"/>
</dbReference>
<dbReference type="FunFam" id="3.20.20.70:FF:000024">
    <property type="entry name" value="Indole-3-glycerol phosphate synthase"/>
    <property type="match status" value="1"/>
</dbReference>
<dbReference type="PANTHER" id="PTHR22854">
    <property type="entry name" value="TRYPTOPHAN BIOSYNTHESIS PROTEIN"/>
    <property type="match status" value="1"/>
</dbReference>
<evidence type="ECO:0000256" key="2">
    <source>
        <dbReference type="ARBA" id="ARBA00004696"/>
    </source>
</evidence>
<dbReference type="HAMAP" id="MF_00134_B">
    <property type="entry name" value="IGPS_B"/>
    <property type="match status" value="1"/>
</dbReference>
<dbReference type="NCBIfam" id="NF001377">
    <property type="entry name" value="PRK00278.2-4"/>
    <property type="match status" value="1"/>
</dbReference>
<comment type="catalytic activity">
    <reaction evidence="1 8">
        <text>1-(2-carboxyphenylamino)-1-deoxy-D-ribulose 5-phosphate + H(+) = (1S,2R)-1-C-(indol-3-yl)glycerol 3-phosphate + CO2 + H2O</text>
        <dbReference type="Rhea" id="RHEA:23476"/>
        <dbReference type="ChEBI" id="CHEBI:15377"/>
        <dbReference type="ChEBI" id="CHEBI:15378"/>
        <dbReference type="ChEBI" id="CHEBI:16526"/>
        <dbReference type="ChEBI" id="CHEBI:58613"/>
        <dbReference type="ChEBI" id="CHEBI:58866"/>
        <dbReference type="EC" id="4.1.1.48"/>
    </reaction>
</comment>
<dbReference type="InterPro" id="IPR013798">
    <property type="entry name" value="Indole-3-glycerol_P_synth_dom"/>
</dbReference>
<dbReference type="NCBIfam" id="NF001373">
    <property type="entry name" value="PRK00278.1-6"/>
    <property type="match status" value="1"/>
</dbReference>
<keyword evidence="5 8" id="KW-0822">Tryptophan biosynthesis</keyword>
<comment type="pathway">
    <text evidence="2 8">Amino-acid biosynthesis; L-tryptophan biosynthesis; L-tryptophan from chorismate: step 4/5.</text>
</comment>
<gene>
    <name evidence="8 10" type="primary">trpC</name>
    <name evidence="10" type="ORF">Pan54_06720</name>
</gene>
<dbReference type="EMBL" id="SJPG01000001">
    <property type="protein sequence ID" value="TWT59961.1"/>
    <property type="molecule type" value="Genomic_DNA"/>
</dbReference>
<keyword evidence="4 8" id="KW-0210">Decarboxylase</keyword>
<dbReference type="Pfam" id="PF00218">
    <property type="entry name" value="IGPS"/>
    <property type="match status" value="1"/>
</dbReference>
<dbReference type="EC" id="4.1.1.48" evidence="8"/>
<evidence type="ECO:0000259" key="9">
    <source>
        <dbReference type="Pfam" id="PF00218"/>
    </source>
</evidence>
<dbReference type="InterPro" id="IPR001468">
    <property type="entry name" value="Indole-3-GlycerolPSynthase_CS"/>
</dbReference>
<keyword evidence="6 8" id="KW-0057">Aromatic amino acid biosynthesis</keyword>
<dbReference type="GO" id="GO:0004640">
    <property type="term" value="F:phosphoribosylanthranilate isomerase activity"/>
    <property type="evidence" value="ECO:0007669"/>
    <property type="project" value="TreeGrafter"/>
</dbReference>
<dbReference type="Proteomes" id="UP000316095">
    <property type="component" value="Unassembled WGS sequence"/>
</dbReference>
<dbReference type="InterPro" id="IPR013785">
    <property type="entry name" value="Aldolase_TIM"/>
</dbReference>
<evidence type="ECO:0000256" key="1">
    <source>
        <dbReference type="ARBA" id="ARBA00001633"/>
    </source>
</evidence>
<keyword evidence="3 8" id="KW-0028">Amino-acid biosynthesis</keyword>
<keyword evidence="7 8" id="KW-0456">Lyase</keyword>
<evidence type="ECO:0000256" key="6">
    <source>
        <dbReference type="ARBA" id="ARBA00023141"/>
    </source>
</evidence>
<dbReference type="CDD" id="cd00331">
    <property type="entry name" value="IGPS"/>
    <property type="match status" value="1"/>
</dbReference>
<dbReference type="RefSeq" id="WP_146502137.1">
    <property type="nucleotide sequence ID" value="NZ_SJPG01000001.1"/>
</dbReference>
<name>A0A5C5XBZ9_9PLAN</name>
<dbReference type="InterPro" id="IPR045186">
    <property type="entry name" value="Indole-3-glycerol_P_synth"/>
</dbReference>
<dbReference type="SUPFAM" id="SSF51366">
    <property type="entry name" value="Ribulose-phoshate binding barrel"/>
    <property type="match status" value="1"/>
</dbReference>
<evidence type="ECO:0000313" key="10">
    <source>
        <dbReference type="EMBL" id="TWT59961.1"/>
    </source>
</evidence>
<comment type="similarity">
    <text evidence="8">Belongs to the TrpC family.</text>
</comment>
<sequence length="264" mass="29559">MKNILDDIVAHKRGEIAAAKEKLPFEELVKQIPQAPPVRDFVTALRLSHPLGVIAEVKKASPSAGIIRDDFHPVEIAKTYAAHGAACISVLTDENFFQGHLDYLKAIRAAVDLPLLRKDFILDRYQIAEARAAGADCVLLIAECLEEDELRDLYQYTRELGMQALVELYDETNLERVLKLNPHIIGVNNRDLRTFETDLAHSIKIRKQVRDTILFVSESGIRTREDSERLIQSGINAILVGESLMRSDDIGKALESLLPKQVNA</sequence>
<dbReference type="HAMAP" id="MF_00134_A">
    <property type="entry name" value="IGPS_A"/>
    <property type="match status" value="1"/>
</dbReference>
<evidence type="ECO:0000256" key="5">
    <source>
        <dbReference type="ARBA" id="ARBA00022822"/>
    </source>
</evidence>
<evidence type="ECO:0000256" key="8">
    <source>
        <dbReference type="HAMAP-Rule" id="MF_00134"/>
    </source>
</evidence>
<keyword evidence="11" id="KW-1185">Reference proteome</keyword>
<organism evidence="10 11">
    <name type="scientific">Rubinisphaera italica</name>
    <dbReference type="NCBI Taxonomy" id="2527969"/>
    <lineage>
        <taxon>Bacteria</taxon>
        <taxon>Pseudomonadati</taxon>
        <taxon>Planctomycetota</taxon>
        <taxon>Planctomycetia</taxon>
        <taxon>Planctomycetales</taxon>
        <taxon>Planctomycetaceae</taxon>
        <taxon>Rubinisphaera</taxon>
    </lineage>
</organism>
<dbReference type="GO" id="GO:0004425">
    <property type="term" value="F:indole-3-glycerol-phosphate synthase activity"/>
    <property type="evidence" value="ECO:0007669"/>
    <property type="project" value="UniProtKB-UniRule"/>
</dbReference>
<reference evidence="10 11" key="1">
    <citation type="submission" date="2019-02" db="EMBL/GenBank/DDBJ databases">
        <title>Deep-cultivation of Planctomycetes and their phenomic and genomic characterization uncovers novel biology.</title>
        <authorList>
            <person name="Wiegand S."/>
            <person name="Jogler M."/>
            <person name="Boedeker C."/>
            <person name="Pinto D."/>
            <person name="Vollmers J."/>
            <person name="Rivas-Marin E."/>
            <person name="Kohn T."/>
            <person name="Peeters S.H."/>
            <person name="Heuer A."/>
            <person name="Rast P."/>
            <person name="Oberbeckmann S."/>
            <person name="Bunk B."/>
            <person name="Jeske O."/>
            <person name="Meyerdierks A."/>
            <person name="Storesund J.E."/>
            <person name="Kallscheuer N."/>
            <person name="Luecker S."/>
            <person name="Lage O.M."/>
            <person name="Pohl T."/>
            <person name="Merkel B.J."/>
            <person name="Hornburger P."/>
            <person name="Mueller R.-W."/>
            <person name="Bruemmer F."/>
            <person name="Labrenz M."/>
            <person name="Spormann A.M."/>
            <person name="Op Den Camp H."/>
            <person name="Overmann J."/>
            <person name="Amann R."/>
            <person name="Jetten M.S.M."/>
            <person name="Mascher T."/>
            <person name="Medema M.H."/>
            <person name="Devos D.P."/>
            <person name="Kaster A.-K."/>
            <person name="Ovreas L."/>
            <person name="Rohde M."/>
            <person name="Galperin M.Y."/>
            <person name="Jogler C."/>
        </authorList>
    </citation>
    <scope>NUCLEOTIDE SEQUENCE [LARGE SCALE GENOMIC DNA]</scope>
    <source>
        <strain evidence="10 11">Pan54</strain>
    </source>
</reference>
<evidence type="ECO:0000256" key="7">
    <source>
        <dbReference type="ARBA" id="ARBA00023239"/>
    </source>
</evidence>
<feature type="domain" description="Indole-3-glycerol phosphate synthase" evidence="9">
    <location>
        <begin position="5"/>
        <end position="257"/>
    </location>
</feature>
<dbReference type="OrthoDB" id="9804217at2"/>
<dbReference type="UniPathway" id="UPA00035">
    <property type="reaction ID" value="UER00043"/>
</dbReference>
<dbReference type="InterPro" id="IPR011060">
    <property type="entry name" value="RibuloseP-bd_barrel"/>
</dbReference>